<dbReference type="Pfam" id="PF10604">
    <property type="entry name" value="Polyketide_cyc2"/>
    <property type="match status" value="1"/>
</dbReference>
<dbReference type="Gene3D" id="3.30.530.20">
    <property type="match status" value="1"/>
</dbReference>
<proteinExistence type="predicted"/>
<evidence type="ECO:0000313" key="2">
    <source>
        <dbReference type="Proteomes" id="UP000270856"/>
    </source>
</evidence>
<name>A0A3N4NY45_9FLAO</name>
<dbReference type="InterPro" id="IPR019587">
    <property type="entry name" value="Polyketide_cyclase/dehydratase"/>
</dbReference>
<comment type="caution">
    <text evidence="1">The sequence shown here is derived from an EMBL/GenBank/DDBJ whole genome shotgun (WGS) entry which is preliminary data.</text>
</comment>
<sequence length="155" mass="17675">MTINQEAPVIQSKEIVINATPEKVWQILTNIDGWSEWNERIQQSSLKGGLKVGNIFTWKTNGSKIKSKIHTTIPNKMLGWEGKTFGARAIHNWFLQPTENGTKVSVEESMEGWIINLIKKKMNLKLADDMTHWLEKLKAEIEKSNTTNNTIDVVT</sequence>
<dbReference type="SUPFAM" id="SSF55961">
    <property type="entry name" value="Bet v1-like"/>
    <property type="match status" value="1"/>
</dbReference>
<reference evidence="1 2" key="1">
    <citation type="submission" date="2018-11" db="EMBL/GenBank/DDBJ databases">
        <title>Aureibaculum marinum gen. nov., sp. nov., a member of the family Flavobacteriaceae isolated from the Bohai Sea.</title>
        <authorList>
            <person name="Ji X."/>
        </authorList>
    </citation>
    <scope>NUCLEOTIDE SEQUENCE [LARGE SCALE GENOMIC DNA]</scope>
    <source>
        <strain evidence="1 2">BH-SD17</strain>
    </source>
</reference>
<evidence type="ECO:0000313" key="1">
    <source>
        <dbReference type="EMBL" id="RPD99138.1"/>
    </source>
</evidence>
<dbReference type="OrthoDB" id="9810827at2"/>
<dbReference type="Proteomes" id="UP000270856">
    <property type="component" value="Unassembled WGS sequence"/>
</dbReference>
<accession>A0A3N4NY45</accession>
<dbReference type="RefSeq" id="WP_123896664.1">
    <property type="nucleotide sequence ID" value="NZ_RPFJ01000004.1"/>
</dbReference>
<keyword evidence="2" id="KW-1185">Reference proteome</keyword>
<organism evidence="1 2">
    <name type="scientific">Aureibaculum marinum</name>
    <dbReference type="NCBI Taxonomy" id="2487930"/>
    <lineage>
        <taxon>Bacteria</taxon>
        <taxon>Pseudomonadati</taxon>
        <taxon>Bacteroidota</taxon>
        <taxon>Flavobacteriia</taxon>
        <taxon>Flavobacteriales</taxon>
        <taxon>Flavobacteriaceae</taxon>
        <taxon>Aureibaculum</taxon>
    </lineage>
</organism>
<dbReference type="AlphaFoldDB" id="A0A3N4NY45"/>
<protein>
    <submittedName>
        <fullName evidence="1">Polyketide cyclase/dehydrase</fullName>
    </submittedName>
</protein>
<gene>
    <name evidence="1" type="ORF">EGM88_03875</name>
</gene>
<dbReference type="EMBL" id="RPFJ01000004">
    <property type="protein sequence ID" value="RPD99138.1"/>
    <property type="molecule type" value="Genomic_DNA"/>
</dbReference>
<dbReference type="InterPro" id="IPR023393">
    <property type="entry name" value="START-like_dom_sf"/>
</dbReference>